<dbReference type="PROSITE" id="PS50089">
    <property type="entry name" value="ZF_RING_2"/>
    <property type="match status" value="1"/>
</dbReference>
<evidence type="ECO:0000256" key="3">
    <source>
        <dbReference type="ARBA" id="ARBA00022741"/>
    </source>
</evidence>
<evidence type="ECO:0000313" key="12">
    <source>
        <dbReference type="Proteomes" id="UP000008974"/>
    </source>
</evidence>
<evidence type="ECO:0000256" key="6">
    <source>
        <dbReference type="PROSITE-ProRule" id="PRU00175"/>
    </source>
</evidence>
<evidence type="ECO:0000256" key="8">
    <source>
        <dbReference type="SAM" id="Coils"/>
    </source>
</evidence>
<dbReference type="PROSITE" id="PS50011">
    <property type="entry name" value="PROTEIN_KINASE_DOM"/>
    <property type="match status" value="1"/>
</dbReference>
<feature type="domain" description="Protein kinase" evidence="9">
    <location>
        <begin position="21"/>
        <end position="339"/>
    </location>
</feature>
<evidence type="ECO:0000256" key="7">
    <source>
        <dbReference type="PROSITE-ProRule" id="PRU10141"/>
    </source>
</evidence>
<dbReference type="InterPro" id="IPR001841">
    <property type="entry name" value="Znf_RING"/>
</dbReference>
<evidence type="ECO:0000256" key="4">
    <source>
        <dbReference type="ARBA" id="ARBA00022777"/>
    </source>
</evidence>
<proteinExistence type="predicted"/>
<dbReference type="GO" id="GO:0008270">
    <property type="term" value="F:zinc ion binding"/>
    <property type="evidence" value="ECO:0007669"/>
    <property type="project" value="UniProtKB-KW"/>
</dbReference>
<keyword evidence="1" id="KW-0723">Serine/threonine-protein kinase</keyword>
<dbReference type="InterPro" id="IPR017441">
    <property type="entry name" value="Protein_kinase_ATP_BS"/>
</dbReference>
<keyword evidence="4 11" id="KW-0418">Kinase</keyword>
<dbReference type="CDD" id="cd16787">
    <property type="entry name" value="mRING-HC-C3HC5_CGRF1"/>
    <property type="match status" value="1"/>
</dbReference>
<dbReference type="GO" id="GO:0005524">
    <property type="term" value="F:ATP binding"/>
    <property type="evidence" value="ECO:0007669"/>
    <property type="project" value="UniProtKB-UniRule"/>
</dbReference>
<evidence type="ECO:0000256" key="1">
    <source>
        <dbReference type="ARBA" id="ARBA00022527"/>
    </source>
</evidence>
<dbReference type="PANTHER" id="PTHR24349">
    <property type="entry name" value="SERINE/THREONINE-PROTEIN KINASE"/>
    <property type="match status" value="1"/>
</dbReference>
<gene>
    <name evidence="11" type="ORF">GLP15_4012</name>
</gene>
<name>E1F8D3_GIAIA</name>
<dbReference type="PROSITE" id="PS00107">
    <property type="entry name" value="PROTEIN_KINASE_ATP"/>
    <property type="match status" value="1"/>
</dbReference>
<dbReference type="InterPro" id="IPR013083">
    <property type="entry name" value="Znf_RING/FYVE/PHD"/>
</dbReference>
<feature type="binding site" evidence="7">
    <location>
        <position position="50"/>
    </location>
    <ligand>
        <name>ATP</name>
        <dbReference type="ChEBI" id="CHEBI:30616"/>
    </ligand>
</feature>
<feature type="coiled-coil region" evidence="8">
    <location>
        <begin position="405"/>
        <end position="473"/>
    </location>
</feature>
<keyword evidence="6" id="KW-0479">Metal-binding</keyword>
<dbReference type="InterPro" id="IPR050205">
    <property type="entry name" value="CDPK_Ser/Thr_kinases"/>
</dbReference>
<evidence type="ECO:0000256" key="5">
    <source>
        <dbReference type="ARBA" id="ARBA00022840"/>
    </source>
</evidence>
<dbReference type="VEuPathDB" id="GiardiaDB:GLP15_4012"/>
<accession>E1F8D3</accession>
<sequence>MYSLMVPRDISPQTLDIRSLYTFHEAIGTGRTGTVYRCTNIQSRDIVAIKVIKAYEIHGFNEYRLCQWVETLIGLDIAGIAKFYKVYADERRQIFYIIMRYYPNGNIANSISGSNRCKWAGTNDERVYAACTRLVSAISFLHNQLWVINTAITGVPLGAISLDNILLDDEFCPCFLPGIGAPLDWTGITFAVETFNSQLSRLAPERILAPDRQKTQPNTGTKIGALDGFSFIRRTELPIAEYMSSNDYCMLLKNKALSLRPTFASDNWALGCLLFMLIFQKYPFRSSKNMHRSYVLPKKIIETISTALKPINEIICGLLVPNPADRMSARQAYNMLTSLNNKVNSVMDTSIEQSVKTDEKLYLAQLKYIISTMDESLAKLSAMLSDSVSAQAEAQEEVVRLSALHTSLEKDVQAKSKTIQELRQELKRTIASMKVDISKADEIDTNTLTNEELISLENECRKLQDKIINTRLLRCSPECVVCFHRPKNIKLDPCKHVCICHECYLQLLDKRCPICRVSIGSVEKVFI</sequence>
<protein>
    <submittedName>
        <fullName evidence="11">Kinase</fullName>
    </submittedName>
</protein>
<dbReference type="OMA" id="ICHECYL"/>
<dbReference type="Pfam" id="PF13920">
    <property type="entry name" value="zf-C3HC4_3"/>
    <property type="match status" value="1"/>
</dbReference>
<dbReference type="OrthoDB" id="1711136at2759"/>
<keyword evidence="6" id="KW-0862">Zinc</keyword>
<evidence type="ECO:0000313" key="11">
    <source>
        <dbReference type="EMBL" id="EFO61292.1"/>
    </source>
</evidence>
<dbReference type="InterPro" id="IPR000719">
    <property type="entry name" value="Prot_kinase_dom"/>
</dbReference>
<feature type="domain" description="RING-type" evidence="10">
    <location>
        <begin position="479"/>
        <end position="516"/>
    </location>
</feature>
<comment type="caution">
    <text evidence="11">The sequence shown here is derived from an EMBL/GenBank/DDBJ whole genome shotgun (WGS) entry which is preliminary data.</text>
</comment>
<dbReference type="InterPro" id="IPR011009">
    <property type="entry name" value="Kinase-like_dom_sf"/>
</dbReference>
<dbReference type="GO" id="GO:0004674">
    <property type="term" value="F:protein serine/threonine kinase activity"/>
    <property type="evidence" value="ECO:0007669"/>
    <property type="project" value="UniProtKB-KW"/>
</dbReference>
<dbReference type="Pfam" id="PF00069">
    <property type="entry name" value="Pkinase"/>
    <property type="match status" value="1"/>
</dbReference>
<keyword evidence="3 7" id="KW-0547">Nucleotide-binding</keyword>
<dbReference type="Proteomes" id="UP000008974">
    <property type="component" value="Unassembled WGS sequence"/>
</dbReference>
<evidence type="ECO:0000259" key="10">
    <source>
        <dbReference type="PROSITE" id="PS50089"/>
    </source>
</evidence>
<keyword evidence="6" id="KW-0863">Zinc-finger</keyword>
<dbReference type="SUPFAM" id="SSF56112">
    <property type="entry name" value="Protein kinase-like (PK-like)"/>
    <property type="match status" value="1"/>
</dbReference>
<reference evidence="11 12" key="1">
    <citation type="journal article" date="2010" name="BMC Genomics">
        <title>Genome analysis and comparative genomics of a Giardia intestinalis assemblage E isolate.</title>
        <authorList>
            <person name="Jerlstrom-Hultqvist J."/>
            <person name="Franzen O."/>
            <person name="Ankarklev J."/>
            <person name="Xu F."/>
            <person name="Nohynkova E."/>
            <person name="Andersson J.O."/>
            <person name="Svard S.G."/>
            <person name="Andersson B."/>
        </authorList>
    </citation>
    <scope>NUCLEOTIDE SEQUENCE [LARGE SCALE GENOMIC DNA]</scope>
    <source>
        <strain evidence="11 12">P15</strain>
    </source>
</reference>
<dbReference type="SUPFAM" id="SSF57850">
    <property type="entry name" value="RING/U-box"/>
    <property type="match status" value="1"/>
</dbReference>
<dbReference type="Gene3D" id="1.10.510.10">
    <property type="entry name" value="Transferase(Phosphotransferase) domain 1"/>
    <property type="match status" value="2"/>
</dbReference>
<evidence type="ECO:0000259" key="9">
    <source>
        <dbReference type="PROSITE" id="PS50011"/>
    </source>
</evidence>
<dbReference type="EMBL" id="ACVC01000233">
    <property type="protein sequence ID" value="EFO61292.1"/>
    <property type="molecule type" value="Genomic_DNA"/>
</dbReference>
<keyword evidence="2" id="KW-0808">Transferase</keyword>
<dbReference type="AlphaFoldDB" id="E1F8D3"/>
<keyword evidence="8" id="KW-0175">Coiled coil</keyword>
<keyword evidence="5 7" id="KW-0067">ATP-binding</keyword>
<evidence type="ECO:0000256" key="2">
    <source>
        <dbReference type="ARBA" id="ARBA00022679"/>
    </source>
</evidence>
<dbReference type="Gene3D" id="3.30.40.10">
    <property type="entry name" value="Zinc/RING finger domain, C3HC4 (zinc finger)"/>
    <property type="match status" value="1"/>
</dbReference>
<organism evidence="11 12">
    <name type="scientific">Giardia intestinalis (strain P15)</name>
    <name type="common">Giardia lamblia</name>
    <dbReference type="NCBI Taxonomy" id="658858"/>
    <lineage>
        <taxon>Eukaryota</taxon>
        <taxon>Metamonada</taxon>
        <taxon>Diplomonadida</taxon>
        <taxon>Hexamitidae</taxon>
        <taxon>Giardiinae</taxon>
        <taxon>Giardia</taxon>
    </lineage>
</organism>
<dbReference type="SMART" id="SM00220">
    <property type="entry name" value="S_TKc"/>
    <property type="match status" value="1"/>
</dbReference>